<dbReference type="GO" id="GO:0003676">
    <property type="term" value="F:nucleic acid binding"/>
    <property type="evidence" value="ECO:0007669"/>
    <property type="project" value="InterPro"/>
</dbReference>
<evidence type="ECO:0008006" key="4">
    <source>
        <dbReference type="Google" id="ProtNLM"/>
    </source>
</evidence>
<dbReference type="AlphaFoldDB" id="A0A6G1CPL5"/>
<feature type="region of interest" description="Disordered" evidence="1">
    <location>
        <begin position="74"/>
        <end position="105"/>
    </location>
</feature>
<gene>
    <name evidence="2" type="ORF">E2562_012841</name>
</gene>
<evidence type="ECO:0000256" key="1">
    <source>
        <dbReference type="SAM" id="MobiDB-lite"/>
    </source>
</evidence>
<dbReference type="OrthoDB" id="683303at2759"/>
<protein>
    <recommendedName>
        <fullName evidence="4">Transposase</fullName>
    </recommendedName>
</protein>
<keyword evidence="3" id="KW-1185">Reference proteome</keyword>
<name>A0A6G1CPL5_9ORYZ</name>
<reference evidence="2 3" key="1">
    <citation type="submission" date="2019-11" db="EMBL/GenBank/DDBJ databases">
        <title>Whole genome sequence of Oryza granulata.</title>
        <authorList>
            <person name="Li W."/>
        </authorList>
    </citation>
    <scope>NUCLEOTIDE SEQUENCE [LARGE SCALE GENOMIC DNA]</scope>
    <source>
        <strain evidence="3">cv. Menghai</strain>
        <tissue evidence="2">Leaf</tissue>
    </source>
</reference>
<evidence type="ECO:0000313" key="2">
    <source>
        <dbReference type="EMBL" id="KAF0902059.1"/>
    </source>
</evidence>
<organism evidence="2 3">
    <name type="scientific">Oryza meyeriana var. granulata</name>
    <dbReference type="NCBI Taxonomy" id="110450"/>
    <lineage>
        <taxon>Eukaryota</taxon>
        <taxon>Viridiplantae</taxon>
        <taxon>Streptophyta</taxon>
        <taxon>Embryophyta</taxon>
        <taxon>Tracheophyta</taxon>
        <taxon>Spermatophyta</taxon>
        <taxon>Magnoliopsida</taxon>
        <taxon>Liliopsida</taxon>
        <taxon>Poales</taxon>
        <taxon>Poaceae</taxon>
        <taxon>BOP clade</taxon>
        <taxon>Oryzoideae</taxon>
        <taxon>Oryzeae</taxon>
        <taxon>Oryzinae</taxon>
        <taxon>Oryza</taxon>
        <taxon>Oryza meyeriana</taxon>
    </lineage>
</organism>
<dbReference type="PANTHER" id="PTHR47169">
    <property type="entry name" value="OS01G0541250 PROTEIN"/>
    <property type="match status" value="1"/>
</dbReference>
<feature type="region of interest" description="Disordered" evidence="1">
    <location>
        <begin position="158"/>
        <end position="178"/>
    </location>
</feature>
<feature type="compositionally biased region" description="Polar residues" evidence="1">
    <location>
        <begin position="74"/>
        <end position="83"/>
    </location>
</feature>
<proteinExistence type="predicted"/>
<dbReference type="InterPro" id="IPR036397">
    <property type="entry name" value="RNaseH_sf"/>
</dbReference>
<evidence type="ECO:0000313" key="3">
    <source>
        <dbReference type="Proteomes" id="UP000479710"/>
    </source>
</evidence>
<dbReference type="Proteomes" id="UP000479710">
    <property type="component" value="Unassembled WGS sequence"/>
</dbReference>
<dbReference type="Gene3D" id="3.30.420.10">
    <property type="entry name" value="Ribonuclease H-like superfamily/Ribonuclease H"/>
    <property type="match status" value="1"/>
</dbReference>
<accession>A0A6G1CPL5</accession>
<sequence length="408" mass="44239">MKRRGYGSHPAASSMAYMIWFQASGSPGMHQCVQSMPSRPGPPYTDGCASILSCDSDVMSSSDTAVVAIDPSTPRTTTCSGSSPAPLPSAVDVTSCSGASDDGFDEEDIPEAPGVAGLGHVVVEGGPVVEVVGGLLDLDILAIEGGILDLNVTIEGAEDVPEPENSSGNDVDQDNLPSDPYRTVQNKNSIGKVMFLAALARPRYNEHGDETFLGKVGIFPFVKEEPAAKNSRNRPRETLITKSVVVNRDVMRDYLINKALPAIQANWQEKDAEKTIFIQQDNARTHVSPTDPEFCATMEESGLDIHLIHQPANSPDMNILDLDQRSPRTIQELIADVEKEYNEYEVSKHFFYRFIVQSYLVVASWDIICSGHNLHASNLLLLATRIFHADHQFLVSHIVSGGTSSSPS</sequence>
<comment type="caution">
    <text evidence="2">The sequence shown here is derived from an EMBL/GenBank/DDBJ whole genome shotgun (WGS) entry which is preliminary data.</text>
</comment>
<dbReference type="EMBL" id="SPHZ02000008">
    <property type="protein sequence ID" value="KAF0902059.1"/>
    <property type="molecule type" value="Genomic_DNA"/>
</dbReference>
<dbReference type="PANTHER" id="PTHR47169:SF2">
    <property type="entry name" value="OS01G0541250 PROTEIN"/>
    <property type="match status" value="1"/>
</dbReference>